<reference evidence="9 10" key="1">
    <citation type="journal article" date="2013" name="Genome Biol. Evol.">
        <title>Complete genomes of two dipteran-associated spiroplasmas provided insights into the origin, dynamics, and impacts of viral invasion in spiroplasma.</title>
        <authorList>
            <person name="Ku C."/>
            <person name="Lo W.S."/>
            <person name="Chen L.L."/>
            <person name="Kuo C.H."/>
        </authorList>
    </citation>
    <scope>NUCLEOTIDE SEQUENCE [LARGE SCALE GENOMIC DNA]</scope>
    <source>
        <strain evidence="9">EA-1</strain>
    </source>
</reference>
<feature type="transmembrane region" description="Helical" evidence="7">
    <location>
        <begin position="470"/>
        <end position="495"/>
    </location>
</feature>
<evidence type="ECO:0000259" key="8">
    <source>
        <dbReference type="Pfam" id="PF02687"/>
    </source>
</evidence>
<evidence type="ECO:0000256" key="5">
    <source>
        <dbReference type="ARBA" id="ARBA00023136"/>
    </source>
</evidence>
<evidence type="ECO:0000313" key="10">
    <source>
        <dbReference type="Proteomes" id="UP000013963"/>
    </source>
</evidence>
<comment type="similarity">
    <text evidence="6">Belongs to the ABC-4 integral membrane protein family.</text>
</comment>
<dbReference type="GO" id="GO:0022857">
    <property type="term" value="F:transmembrane transporter activity"/>
    <property type="evidence" value="ECO:0007669"/>
    <property type="project" value="TreeGrafter"/>
</dbReference>
<keyword evidence="3 7" id="KW-0812">Transmembrane</keyword>
<evidence type="ECO:0000256" key="2">
    <source>
        <dbReference type="ARBA" id="ARBA00022475"/>
    </source>
</evidence>
<dbReference type="KEGG" id="ssyr:SSYRP_v1c05620"/>
<accession>R4U404</accession>
<dbReference type="RefSeq" id="WP_016340798.1">
    <property type="nucleotide sequence ID" value="NC_021284.1"/>
</dbReference>
<gene>
    <name evidence="9" type="ORF">SSYRP_v1c05620</name>
</gene>
<dbReference type="eggNOG" id="COG0577">
    <property type="taxonomic scope" value="Bacteria"/>
</dbReference>
<evidence type="ECO:0000256" key="1">
    <source>
        <dbReference type="ARBA" id="ARBA00004651"/>
    </source>
</evidence>
<feature type="transmembrane region" description="Helical" evidence="7">
    <location>
        <begin position="953"/>
        <end position="978"/>
    </location>
</feature>
<dbReference type="InterPro" id="IPR003838">
    <property type="entry name" value="ABC3_permease_C"/>
</dbReference>
<dbReference type="Pfam" id="PF02687">
    <property type="entry name" value="FtsX"/>
    <property type="match status" value="2"/>
</dbReference>
<protein>
    <recommendedName>
        <fullName evidence="8">ABC3 transporter permease C-terminal domain-containing protein</fullName>
    </recommendedName>
</protein>
<dbReference type="PANTHER" id="PTHR30572">
    <property type="entry name" value="MEMBRANE COMPONENT OF TRANSPORTER-RELATED"/>
    <property type="match status" value="1"/>
</dbReference>
<feature type="domain" description="ABC3 transporter permease C-terminal" evidence="8">
    <location>
        <begin position="959"/>
        <end position="1073"/>
    </location>
</feature>
<dbReference type="STRING" id="1276229.SSYRP_v1c05620"/>
<feature type="transmembrane region" description="Helical" evidence="7">
    <location>
        <begin position="374"/>
        <end position="396"/>
    </location>
</feature>
<feature type="transmembrane region" description="Helical" evidence="7">
    <location>
        <begin position="20"/>
        <end position="42"/>
    </location>
</feature>
<feature type="domain" description="ABC3 transporter permease C-terminal" evidence="8">
    <location>
        <begin position="380"/>
        <end position="499"/>
    </location>
</feature>
<keyword evidence="10" id="KW-1185">Reference proteome</keyword>
<evidence type="ECO:0000256" key="6">
    <source>
        <dbReference type="ARBA" id="ARBA00038076"/>
    </source>
</evidence>
<keyword evidence="5 7" id="KW-0472">Membrane</keyword>
<sequence>MNFINKLIKNSLQYISKKLLNYLSIFFLLILSVGVFAGMFNYNAQLDVLYTNAVNNSIRYDTHVNLNKMDLNSRSYNALASDWIGFANFDQKTMISDWIEFIEKTNNNTQVCLDSQKGITDQLQTFISQHNLSFKPGKSLSQFVEEFKGVNCNYLIYSLKNILTTSLDSQTKKPLNWELMVDNSADLTINETTYHLINAFHHNINQLWSNNNLNRVDISNNIKTATSISDGEIFVNSYFMSKNGLKNNDLLNLGVKDGKPNQFEIVGNGYRYSDLMLEAFRTINGNYNGSSSTNFALVYMTDNGYKNIFEYNPALTNNYQAYIRFNNNDNFNNSFKELNTLITNYFSTTWNQTITKYDDFGEPGQQEILILIDYIIFAVVCFAASLVILTIMYFFIKRDIAAQHQTLGILKSLGYSTWQLALSIIVPIVLTIILGSILGYIFAFGFASYFIILYKPFALLPFSDFYNNWIIFAVFLVTIPLIFIMILMLITINLLNKNPLTLINNQKQFNSLKIGKKFRTIRKKPVLYLPFGVKIATSFAQKSITKWITTLLTFLFGTLVLFFEFNAIDLFNKYVASVRTPYTQKTTQVIDIPFQFSYQLANDKLAINPDPTTFNYNWIPESEIFPADIDENSFNCSWEWANKYMPITFTDQNDEVGKNKPGNEIIRIISQPMMNKCLNGDYLKQVINSKSFDELLSTVQSATTPELFVKIKFYLQNAKLQPSIPNLSFGKFIYDSNDELPLFSTSIEPLQLEDNTKIRQASVIGLDQETNFADYYNFDDNTSYVNNLFKPLSNSTAIPIVVSKKIWYSNEIPITHPFEWKVKTSPKDYQTTLLQVVGYTNNDTTTNNIYMDSKTLRSLLGIDRIPDQVDKKVFGQNRLISKRKEGFQPEHYLTIYSKNGLKPENYIYFTPTSAKDQNEAVIYATAILNNANSLMPLDLLQTSLENVFKNATLLIQITAIFTFIIVAFILMVLVNIVVEENKGIMATLKAMGYSNFKIMNYVLSWYIIAFVIGLGLPFLISFYAWQLLTSFIFSLTGLLFELVFSWQSIVIVILALFVLTSAITMIVLIRLRRERLIDLTK</sequence>
<keyword evidence="4 7" id="KW-1133">Transmembrane helix</keyword>
<dbReference type="PANTHER" id="PTHR30572:SF4">
    <property type="entry name" value="ABC TRANSPORTER PERMEASE YTRF"/>
    <property type="match status" value="1"/>
</dbReference>
<evidence type="ECO:0000256" key="3">
    <source>
        <dbReference type="ARBA" id="ARBA00022692"/>
    </source>
</evidence>
<dbReference type="PATRIC" id="fig|1276229.3.peg.557"/>
<feature type="transmembrane region" description="Helical" evidence="7">
    <location>
        <begin position="1045"/>
        <end position="1071"/>
    </location>
</feature>
<dbReference type="OrthoDB" id="386971at2"/>
<dbReference type="Proteomes" id="UP000013963">
    <property type="component" value="Chromosome"/>
</dbReference>
<comment type="subcellular location">
    <subcellularLocation>
        <location evidence="1">Cell membrane</location>
        <topology evidence="1">Multi-pass membrane protein</topology>
    </subcellularLocation>
</comment>
<dbReference type="InterPro" id="IPR050250">
    <property type="entry name" value="Macrolide_Exporter_MacB"/>
</dbReference>
<feature type="transmembrane region" description="Helical" evidence="7">
    <location>
        <begin position="417"/>
        <end position="450"/>
    </location>
</feature>
<dbReference type="GO" id="GO:0005886">
    <property type="term" value="C:plasma membrane"/>
    <property type="evidence" value="ECO:0007669"/>
    <property type="project" value="UniProtKB-SubCell"/>
</dbReference>
<name>R4U404_9MOLU</name>
<proteinExistence type="inferred from homology"/>
<keyword evidence="2" id="KW-1003">Cell membrane</keyword>
<dbReference type="AlphaFoldDB" id="R4U404"/>
<evidence type="ECO:0000256" key="7">
    <source>
        <dbReference type="SAM" id="Phobius"/>
    </source>
</evidence>
<dbReference type="EMBL" id="CP005078">
    <property type="protein sequence ID" value="AGM26152.1"/>
    <property type="molecule type" value="Genomic_DNA"/>
</dbReference>
<evidence type="ECO:0000256" key="4">
    <source>
        <dbReference type="ARBA" id="ARBA00022989"/>
    </source>
</evidence>
<evidence type="ECO:0000313" key="9">
    <source>
        <dbReference type="EMBL" id="AGM26152.1"/>
    </source>
</evidence>
<feature type="transmembrane region" description="Helical" evidence="7">
    <location>
        <begin position="998"/>
        <end position="1025"/>
    </location>
</feature>
<organism evidence="9 10">
    <name type="scientific">Spiroplasma syrphidicola EA-1</name>
    <dbReference type="NCBI Taxonomy" id="1276229"/>
    <lineage>
        <taxon>Bacteria</taxon>
        <taxon>Bacillati</taxon>
        <taxon>Mycoplasmatota</taxon>
        <taxon>Mollicutes</taxon>
        <taxon>Entomoplasmatales</taxon>
        <taxon>Spiroplasmataceae</taxon>
        <taxon>Spiroplasma</taxon>
    </lineage>
</organism>
<dbReference type="HOGENOM" id="CLU_286029_0_0_14"/>
<feature type="transmembrane region" description="Helical" evidence="7">
    <location>
        <begin position="544"/>
        <end position="563"/>
    </location>
</feature>